<dbReference type="OrthoDB" id="8031008at2759"/>
<evidence type="ECO:0000313" key="3">
    <source>
        <dbReference type="Proteomes" id="UP000230750"/>
    </source>
</evidence>
<proteinExistence type="predicted"/>
<name>A0A2G8KTQ8_STIJA</name>
<reference evidence="2 3" key="1">
    <citation type="journal article" date="2017" name="PLoS Biol.">
        <title>The sea cucumber genome provides insights into morphological evolution and visceral regeneration.</title>
        <authorList>
            <person name="Zhang X."/>
            <person name="Sun L."/>
            <person name="Yuan J."/>
            <person name="Sun Y."/>
            <person name="Gao Y."/>
            <person name="Zhang L."/>
            <person name="Li S."/>
            <person name="Dai H."/>
            <person name="Hamel J.F."/>
            <person name="Liu C."/>
            <person name="Yu Y."/>
            <person name="Liu S."/>
            <person name="Lin W."/>
            <person name="Guo K."/>
            <person name="Jin S."/>
            <person name="Xu P."/>
            <person name="Storey K.B."/>
            <person name="Huan P."/>
            <person name="Zhang T."/>
            <person name="Zhou Y."/>
            <person name="Zhang J."/>
            <person name="Lin C."/>
            <person name="Li X."/>
            <person name="Xing L."/>
            <person name="Huo D."/>
            <person name="Sun M."/>
            <person name="Wang L."/>
            <person name="Mercier A."/>
            <person name="Li F."/>
            <person name="Yang H."/>
            <person name="Xiang J."/>
        </authorList>
    </citation>
    <scope>NUCLEOTIDE SEQUENCE [LARGE SCALE GENOMIC DNA]</scope>
    <source>
        <strain evidence="2">Shaxun</strain>
        <tissue evidence="2">Muscle</tissue>
    </source>
</reference>
<keyword evidence="3" id="KW-1185">Reference proteome</keyword>
<dbReference type="PANTHER" id="PTHR37984">
    <property type="entry name" value="PROTEIN CBG26694"/>
    <property type="match status" value="1"/>
</dbReference>
<protein>
    <recommendedName>
        <fullName evidence="1">Reverse transcriptase/retrotransposon-derived protein RNase H-like domain-containing protein</fullName>
    </recommendedName>
</protein>
<dbReference type="EMBL" id="MRZV01000376">
    <property type="protein sequence ID" value="PIK51362.1"/>
    <property type="molecule type" value="Genomic_DNA"/>
</dbReference>
<evidence type="ECO:0000313" key="2">
    <source>
        <dbReference type="EMBL" id="PIK51362.1"/>
    </source>
</evidence>
<dbReference type="InterPro" id="IPR041577">
    <property type="entry name" value="RT_RNaseH_2"/>
</dbReference>
<dbReference type="InterPro" id="IPR050951">
    <property type="entry name" value="Retrovirus_Pol_polyprotein"/>
</dbReference>
<dbReference type="SUPFAM" id="SSF56672">
    <property type="entry name" value="DNA/RNA polymerases"/>
    <property type="match status" value="1"/>
</dbReference>
<dbReference type="InterPro" id="IPR043502">
    <property type="entry name" value="DNA/RNA_pol_sf"/>
</dbReference>
<accession>A0A2G8KTQ8</accession>
<dbReference type="InterPro" id="IPR043128">
    <property type="entry name" value="Rev_trsase/Diguanyl_cyclase"/>
</dbReference>
<comment type="caution">
    <text evidence="2">The sequence shown here is derived from an EMBL/GenBank/DDBJ whole genome shotgun (WGS) entry which is preliminary data.</text>
</comment>
<gene>
    <name evidence="2" type="ORF">BSL78_11730</name>
</gene>
<dbReference type="Pfam" id="PF17919">
    <property type="entry name" value="RT_RNaseH_2"/>
    <property type="match status" value="1"/>
</dbReference>
<dbReference type="Proteomes" id="UP000230750">
    <property type="component" value="Unassembled WGS sequence"/>
</dbReference>
<dbReference type="AlphaFoldDB" id="A0A2G8KTQ8"/>
<feature type="domain" description="Reverse transcriptase/retrotransposon-derived protein RNase H-like" evidence="1">
    <location>
        <begin position="78"/>
        <end position="143"/>
    </location>
</feature>
<dbReference type="Gene3D" id="3.30.70.270">
    <property type="match status" value="1"/>
</dbReference>
<evidence type="ECO:0000259" key="1">
    <source>
        <dbReference type="Pfam" id="PF17919"/>
    </source>
</evidence>
<sequence>MRLRLTEVKYMGYVLTSQGVKPDPAKLDAVTQMSEPTDKKGVQRLIGCVTYLSKFMPNLSETAELPRRFTDKEAHVDWLPHHAEAFMKIKQAISTAPVLKYFDLNEDAVIQCDASESGLGATLLQQGRPDTFASRVLTKTERN</sequence>
<dbReference type="FunFam" id="3.30.70.270:FF:000026">
    <property type="entry name" value="Transposon Ty3-G Gag-Pol polyprotein"/>
    <property type="match status" value="1"/>
</dbReference>
<organism evidence="2 3">
    <name type="scientific">Stichopus japonicus</name>
    <name type="common">Sea cucumber</name>
    <dbReference type="NCBI Taxonomy" id="307972"/>
    <lineage>
        <taxon>Eukaryota</taxon>
        <taxon>Metazoa</taxon>
        <taxon>Echinodermata</taxon>
        <taxon>Eleutherozoa</taxon>
        <taxon>Echinozoa</taxon>
        <taxon>Holothuroidea</taxon>
        <taxon>Aspidochirotacea</taxon>
        <taxon>Aspidochirotida</taxon>
        <taxon>Stichopodidae</taxon>
        <taxon>Apostichopus</taxon>
    </lineage>
</organism>
<dbReference type="PANTHER" id="PTHR37984:SF8">
    <property type="entry name" value="CCHC-TYPE DOMAIN-CONTAINING PROTEIN"/>
    <property type="match status" value="1"/>
</dbReference>